<evidence type="ECO:0000313" key="3">
    <source>
        <dbReference type="Proteomes" id="UP000596742"/>
    </source>
</evidence>
<keyword evidence="3" id="KW-1185">Reference proteome</keyword>
<proteinExistence type="predicted"/>
<protein>
    <submittedName>
        <fullName evidence="2">Uncharacterized protein</fullName>
    </submittedName>
</protein>
<accession>A0A8B6C2W5</accession>
<reference evidence="2" key="1">
    <citation type="submission" date="2018-11" db="EMBL/GenBank/DDBJ databases">
        <authorList>
            <person name="Alioto T."/>
            <person name="Alioto T."/>
        </authorList>
    </citation>
    <scope>NUCLEOTIDE SEQUENCE</scope>
</reference>
<evidence type="ECO:0000313" key="2">
    <source>
        <dbReference type="EMBL" id="VDH98811.1"/>
    </source>
</evidence>
<organism evidence="2 3">
    <name type="scientific">Mytilus galloprovincialis</name>
    <name type="common">Mediterranean mussel</name>
    <dbReference type="NCBI Taxonomy" id="29158"/>
    <lineage>
        <taxon>Eukaryota</taxon>
        <taxon>Metazoa</taxon>
        <taxon>Spiralia</taxon>
        <taxon>Lophotrochozoa</taxon>
        <taxon>Mollusca</taxon>
        <taxon>Bivalvia</taxon>
        <taxon>Autobranchia</taxon>
        <taxon>Pteriomorphia</taxon>
        <taxon>Mytilida</taxon>
        <taxon>Mytiloidea</taxon>
        <taxon>Mytilidae</taxon>
        <taxon>Mytilinae</taxon>
        <taxon>Mytilus</taxon>
    </lineage>
</organism>
<feature type="region of interest" description="Disordered" evidence="1">
    <location>
        <begin position="220"/>
        <end position="245"/>
    </location>
</feature>
<evidence type="ECO:0000256" key="1">
    <source>
        <dbReference type="SAM" id="MobiDB-lite"/>
    </source>
</evidence>
<sequence>MSYESYKVSCKSRRKYRAHIQGQIKMLGHELKGKAEIGAHGMVQGSMKHSDMHQELSVGNTKVAKHTYHEFTAEGKAEGKAKCNVAANSGKRVFNMVAEIEGRTKGKVQFCVGKANYEKTPNSCKGNVKAIQLKASGEANIEGSVNINSKSKRTGKLSTLTKDSTAAELKLGNVSATGLDERKSSKVVSSTIKTGARANILNADVKGAFNFGIPFMSGGGGGGGGGKGGDVKDDSDGCEGHGVEW</sequence>
<gene>
    <name evidence="2" type="ORF">MGAL_10B055942</name>
</gene>
<name>A0A8B6C2W5_MYTGA</name>
<comment type="caution">
    <text evidence="2">The sequence shown here is derived from an EMBL/GenBank/DDBJ whole genome shotgun (WGS) entry which is preliminary data.</text>
</comment>
<dbReference type="EMBL" id="UYJE01001058">
    <property type="protein sequence ID" value="VDH98811.1"/>
    <property type="molecule type" value="Genomic_DNA"/>
</dbReference>
<feature type="compositionally biased region" description="Basic and acidic residues" evidence="1">
    <location>
        <begin position="229"/>
        <end position="245"/>
    </location>
</feature>
<dbReference type="AlphaFoldDB" id="A0A8B6C2W5"/>
<dbReference type="Proteomes" id="UP000596742">
    <property type="component" value="Unassembled WGS sequence"/>
</dbReference>